<dbReference type="Pfam" id="PF18998">
    <property type="entry name" value="Flg_new_2"/>
    <property type="match status" value="1"/>
</dbReference>
<feature type="domain" description="PKD" evidence="3">
    <location>
        <begin position="1888"/>
        <end position="1940"/>
    </location>
</feature>
<feature type="compositionally biased region" description="Low complexity" evidence="1">
    <location>
        <begin position="733"/>
        <end position="746"/>
    </location>
</feature>
<dbReference type="InterPro" id="IPR002918">
    <property type="entry name" value="Lipase_EstA/Esterase_EstB"/>
</dbReference>
<dbReference type="InterPro" id="IPR000601">
    <property type="entry name" value="PKD_dom"/>
</dbReference>
<dbReference type="InterPro" id="IPR035986">
    <property type="entry name" value="PKD_dom_sf"/>
</dbReference>
<evidence type="ECO:0000256" key="2">
    <source>
        <dbReference type="SAM" id="SignalP"/>
    </source>
</evidence>
<name>A0ABW2SWI0_9ACTN</name>
<dbReference type="Pfam" id="PF01674">
    <property type="entry name" value="Lipase_2"/>
    <property type="match status" value="1"/>
</dbReference>
<dbReference type="InterPro" id="IPR044060">
    <property type="entry name" value="Bacterial_rp_domain"/>
</dbReference>
<dbReference type="PROSITE" id="PS51318">
    <property type="entry name" value="TAT"/>
    <property type="match status" value="1"/>
</dbReference>
<dbReference type="InterPro" id="IPR013783">
    <property type="entry name" value="Ig-like_fold"/>
</dbReference>
<feature type="region of interest" description="Disordered" evidence="1">
    <location>
        <begin position="990"/>
        <end position="1010"/>
    </location>
</feature>
<dbReference type="Gene3D" id="2.60.40.10">
    <property type="entry name" value="Immunoglobulins"/>
    <property type="match status" value="5"/>
</dbReference>
<feature type="domain" description="PKD" evidence="3">
    <location>
        <begin position="1950"/>
        <end position="2030"/>
    </location>
</feature>
<dbReference type="Proteomes" id="UP001596514">
    <property type="component" value="Unassembled WGS sequence"/>
</dbReference>
<dbReference type="Pfam" id="PF01345">
    <property type="entry name" value="DUF11"/>
    <property type="match status" value="1"/>
</dbReference>
<accession>A0ABW2SWI0</accession>
<dbReference type="EMBL" id="JBHTEE010000001">
    <property type="protein sequence ID" value="MFC7600625.1"/>
    <property type="molecule type" value="Genomic_DNA"/>
</dbReference>
<sequence length="2180" mass="227518">MKSLIRRAFARWVALSLATAMVGALAPPAHAIAVSPPEPSPGKEAAASASNSPFIDLGSLKTIQGLVGGINNKGQVASAINRTSNPIEAKLGAVLFSGGSFTDIHASLGDVGYSRARDVNDDGTVVGTYGAHSQSFVFKDGAVTRIDPPLATAINNKGQVVGPGWIRDADGSVLRLQSWKNQRIEASSLNNSGSVVGGADMNPDPKVVDYRAFRTRPGEPVNPTRDRLEYMGSTIAFDINDKGQVAGYGTDMDDGYVPLIWDANGTPEVQQTSWGGMVDAINNAGIGVGRMYEQNRTLTAAIYTEGRGIDLNTFVRGNTRLTLTAATGINDANQVTGIAKDSDNVAHAFLLDLGAPFPEVKWIDIQSARYPNESDYSEVNGAVVDGNAMRIGIALKNASPHPVTVQLQAYHSPDPGHDNLGTPILDEPQEESIPPLASRDTYLKWSPKKTSGIAWEKGEPVSRRYVKIQLLVGGVEKAYVEKHFDVIPKPTVLVHGWKSDAQAAWNDTGEILKKIHPQMGVFAIGDGQFDEHGGTLDTGTDSEPFKRTKMLWENVDEMAKYIENVRKRTGAFQVDVIAHSMGGLIARQYIQTKMPRVGGTPSFTTGRPAVNRMLQMGTPNMGSCLADILVEAANLWGAPVPYFPATYELTTDYMDGVFNREYLDLKDVRPSNLVGVGRAVLCGLTPPDGDGIVPVFSSRFIYPDIPRTDTAHTSMTSSEQDFLSYIKPRLAMAPGTTGTAEPTGPGLRNDATVESGMKSTAKPGAETAAEATGDADVMSTFAASSTAVEPGQTVSVPLNVPQGTAFGVTGVLPSTVGLVLRDPSGKPAAQYAAGSEQAKQPIQGLSVADPQAGTWKLEITNSAAEPVTATLGAWITGNPVKVSVMKAEQSSDEGRVRVIAGVTDAGAPVTGAPVKAILLGMDGTRHEVALEDDGNNDDGVYGGTSEPLADGVYAITVRADTAAGLRSARGVVEVKKPDLREFELTLSAQPGGSVSASPARDVHRSGSEVTISATADAGRMPLGWTVDGEERPAGTLKLVMDGPHTVVARFGSYTVTELGGAGGAGAWATRAVALNDRGQVAATVMYGTHAQKSRAVRWQGGEFTELGGLPCTDGSPPPEQCHVEATGINEAGDVSGFAVTSVGEDKAQRAVLFGKDGEVTDLQRSGSGVAVDVNDNGQVFGAKDGELVMWDRGSAVQLPASPPFYDNVYRNTPGYPSPALPRINARGAVAGAYVYETGVFGDPVGWSPAVYQDGVTTELAPQTSDCRHNHGVAYDINNAGVAVGAMMCAVHTQQHAYVWRDGRATDLGAGDASAVSDSGLVVGRAIDPDASTPARTVYEPVAWLEGAKFPLADLLPRPLCPQEEADTKVPCVGLSWLYDVNSSGQIVAQGFVRDRSASQEGFVQSPRSFLLTPTTARANLEVSATVSAGEPGPTSTVTWTATVTNKGNDSATDVRLDVFVPQGVTGAACETWRGVCAPIKGGFRNAVKVLEPGWSATVEVSAIVPAGAAEGTELKTKVMAASLAVSDPEIDDNGTEVVSKVRPLLNTVGVNWPEPVQVGQVSHSYVVKLTNRLNDPIPLKGIAVSGPFTQTNACPVELAVGQVCAVEVAFAPTVEGAASGALTFTTADDAQPAFTVPLTGQGAKAGSTPVVQVPAEPVRGQVGKPFTLEVSFTDSDSDADSDAAETHSAEVAWGDGQPVPAEVVRRPGGGIVRVTRTFNDSRTGNALVMVTDGSGKTGTAGVPYVIEEAAPNQPPRVLDGESDVELTVGETLRRTVTFTDPDSTSWTITVDYGDGSGPRPVTPTAAKQITLEHQWATPGTYPVTVKITDDGGLETAAAFQATVKAVETPNQPPAVSLTGPDTIAEGSAWRAEGSFDDGDSTSWTATVDYGDGTGPRELTLEGKRLKLEHTAADDGERTVTVSVTDDKGATGTATLKLQVTNAAPQVTLKEPAVEKVVPAGKAVPLSASFTDPGAADTHTATWTVGGRQVTGAVAEHGGTGTVSGSHVFTKAGRYPISVTVADDDGGAATADSIGGKVVYVLVYGPAGSLVGAGQTVSPAGACKLGGECAKEGKATFTVTACYRHKDTVPSGVLHYKAPGFDLRDTAYTVLVASGGTAILRGEGKVNKTVDVTYEITAVDSGKPADRTDKLLVRVWKKNGELIYDNSTSPSPVSGVIRVSG</sequence>
<feature type="domain" description="PKD" evidence="3">
    <location>
        <begin position="1791"/>
        <end position="1843"/>
    </location>
</feature>
<dbReference type="RefSeq" id="WP_343965955.1">
    <property type="nucleotide sequence ID" value="NZ_BAAAGK010000036.1"/>
</dbReference>
<evidence type="ECO:0000259" key="3">
    <source>
        <dbReference type="PROSITE" id="PS50093"/>
    </source>
</evidence>
<dbReference type="PROSITE" id="PS50093">
    <property type="entry name" value="PKD"/>
    <property type="match status" value="3"/>
</dbReference>
<dbReference type="SUPFAM" id="SSF53474">
    <property type="entry name" value="alpha/beta-Hydrolases"/>
    <property type="match status" value="1"/>
</dbReference>
<evidence type="ECO:0000256" key="1">
    <source>
        <dbReference type="SAM" id="MobiDB-lite"/>
    </source>
</evidence>
<gene>
    <name evidence="4" type="ORF">ACFQVD_11005</name>
</gene>
<dbReference type="PANTHER" id="PTHR32015">
    <property type="entry name" value="FASTING INDUCED LIPASE"/>
    <property type="match status" value="1"/>
</dbReference>
<keyword evidence="5" id="KW-1185">Reference proteome</keyword>
<proteinExistence type="predicted"/>
<feature type="signal peptide" evidence="2">
    <location>
        <begin position="1"/>
        <end position="31"/>
    </location>
</feature>
<feature type="region of interest" description="Disordered" evidence="1">
    <location>
        <begin position="733"/>
        <end position="772"/>
    </location>
</feature>
<dbReference type="Gene3D" id="3.40.50.1820">
    <property type="entry name" value="alpha/beta hydrolase"/>
    <property type="match status" value="1"/>
</dbReference>
<keyword evidence="2" id="KW-0732">Signal</keyword>
<evidence type="ECO:0000313" key="4">
    <source>
        <dbReference type="EMBL" id="MFC7600625.1"/>
    </source>
</evidence>
<evidence type="ECO:0000313" key="5">
    <source>
        <dbReference type="Proteomes" id="UP001596514"/>
    </source>
</evidence>
<dbReference type="InterPro" id="IPR006311">
    <property type="entry name" value="TAT_signal"/>
</dbReference>
<dbReference type="InterPro" id="IPR001434">
    <property type="entry name" value="OmcB-like_DUF11"/>
</dbReference>
<protein>
    <submittedName>
        <fullName evidence="4">PKD domain-containing protein</fullName>
    </submittedName>
</protein>
<reference evidence="5" key="1">
    <citation type="journal article" date="2019" name="Int. J. Syst. Evol. Microbiol.">
        <title>The Global Catalogue of Microorganisms (GCM) 10K type strain sequencing project: providing services to taxonomists for standard genome sequencing and annotation.</title>
        <authorList>
            <consortium name="The Broad Institute Genomics Platform"/>
            <consortium name="The Broad Institute Genome Sequencing Center for Infectious Disease"/>
            <person name="Wu L."/>
            <person name="Ma J."/>
        </authorList>
    </citation>
    <scope>NUCLEOTIDE SEQUENCE [LARGE SCALE GENOMIC DNA]</scope>
    <source>
        <strain evidence="5">JCM 10083</strain>
    </source>
</reference>
<dbReference type="SMART" id="SM00089">
    <property type="entry name" value="PKD"/>
    <property type="match status" value="3"/>
</dbReference>
<dbReference type="InterPro" id="IPR029058">
    <property type="entry name" value="AB_hydrolase_fold"/>
</dbReference>
<dbReference type="PANTHER" id="PTHR32015:SF1">
    <property type="entry name" value="LIPASE"/>
    <property type="match status" value="1"/>
</dbReference>
<dbReference type="Pfam" id="PF18911">
    <property type="entry name" value="PKD_4"/>
    <property type="match status" value="3"/>
</dbReference>
<comment type="caution">
    <text evidence="4">The sequence shown here is derived from an EMBL/GenBank/DDBJ whole genome shotgun (WGS) entry which is preliminary data.</text>
</comment>
<dbReference type="SUPFAM" id="SSF49299">
    <property type="entry name" value="PKD domain"/>
    <property type="match status" value="3"/>
</dbReference>
<dbReference type="CDD" id="cd00146">
    <property type="entry name" value="PKD"/>
    <property type="match status" value="1"/>
</dbReference>
<dbReference type="InterPro" id="IPR022409">
    <property type="entry name" value="PKD/Chitinase_dom"/>
</dbReference>
<organism evidence="4 5">
    <name type="scientific">Streptosporangium amethystogenes subsp. fukuiense</name>
    <dbReference type="NCBI Taxonomy" id="698418"/>
    <lineage>
        <taxon>Bacteria</taxon>
        <taxon>Bacillati</taxon>
        <taxon>Actinomycetota</taxon>
        <taxon>Actinomycetes</taxon>
        <taxon>Streptosporangiales</taxon>
        <taxon>Streptosporangiaceae</taxon>
        <taxon>Streptosporangium</taxon>
    </lineage>
</organism>
<feature type="chain" id="PRO_5046125465" evidence="2">
    <location>
        <begin position="32"/>
        <end position="2180"/>
    </location>
</feature>